<organism evidence="1 2">
    <name type="scientific">Rangifer tarandus platyrhynchus</name>
    <name type="common">Svalbard reindeer</name>
    <dbReference type="NCBI Taxonomy" id="3082113"/>
    <lineage>
        <taxon>Eukaryota</taxon>
        <taxon>Metazoa</taxon>
        <taxon>Chordata</taxon>
        <taxon>Craniata</taxon>
        <taxon>Vertebrata</taxon>
        <taxon>Euteleostomi</taxon>
        <taxon>Mammalia</taxon>
        <taxon>Eutheria</taxon>
        <taxon>Laurasiatheria</taxon>
        <taxon>Artiodactyla</taxon>
        <taxon>Ruminantia</taxon>
        <taxon>Pecora</taxon>
        <taxon>Cervidae</taxon>
        <taxon>Odocoileinae</taxon>
        <taxon>Rangifer</taxon>
    </lineage>
</organism>
<sequence>MSGEEGLLLQTPCSQLLERPLGISQELVVHELWPTPSGRSWGFISGSREEQARLAQRPAAERAGCGLLVTASREIAGGRKGQKLWTATTHEVLGHTDVVTKHPHVDNSCLPDVAACSGAEGSALGPPGSGEVDVLLEEAVTAGDRGLSAPEMTPGPTPYAPTPCQPPGLGLDGREERPHRWHQPSPPSGSRASAPTQHPWRLGSGARGVADCDAHMSQWDALGSPREAQPCTVSGLTGAIENACPARPGSHVGTAEQGGTHSDTPSWESVSTGYHVQQWNCWVTLLNPEKQQQRP</sequence>
<protein>
    <submittedName>
        <fullName evidence="1">Uncharacterized protein</fullName>
    </submittedName>
</protein>
<gene>
    <name evidence="1" type="ORF">MRATA1EN3_LOCUS7201</name>
</gene>
<proteinExistence type="predicted"/>
<dbReference type="EMBL" id="OX596099">
    <property type="protein sequence ID" value="CAI9695988.1"/>
    <property type="molecule type" value="Genomic_DNA"/>
</dbReference>
<reference evidence="1" key="1">
    <citation type="submission" date="2023-05" db="EMBL/GenBank/DDBJ databases">
        <authorList>
            <consortium name="ELIXIR-Norway"/>
        </authorList>
    </citation>
    <scope>NUCLEOTIDE SEQUENCE</scope>
</reference>
<evidence type="ECO:0000313" key="2">
    <source>
        <dbReference type="Proteomes" id="UP001162501"/>
    </source>
</evidence>
<accession>A0ACB0E6Q9</accession>
<dbReference type="Proteomes" id="UP001162501">
    <property type="component" value="Chromosome 15"/>
</dbReference>
<name>A0ACB0E6Q9_RANTA</name>
<evidence type="ECO:0000313" key="1">
    <source>
        <dbReference type="EMBL" id="CAI9695988.1"/>
    </source>
</evidence>